<proteinExistence type="inferred from homology"/>
<dbReference type="EMBL" id="JAJADQ010000008">
    <property type="protein sequence ID" value="MCB2378942.1"/>
    <property type="molecule type" value="Genomic_DNA"/>
</dbReference>
<feature type="transmembrane region" description="Helical" evidence="7">
    <location>
        <begin position="360"/>
        <end position="377"/>
    </location>
</feature>
<keyword evidence="5 7" id="KW-1133">Transmembrane helix</keyword>
<feature type="transmembrane region" description="Helical" evidence="7">
    <location>
        <begin position="12"/>
        <end position="37"/>
    </location>
</feature>
<evidence type="ECO:0000256" key="3">
    <source>
        <dbReference type="ARBA" id="ARBA00022475"/>
    </source>
</evidence>
<dbReference type="RefSeq" id="WP_226187223.1">
    <property type="nucleotide sequence ID" value="NZ_JAJADQ010000008.1"/>
</dbReference>
<feature type="transmembrane region" description="Helical" evidence="7">
    <location>
        <begin position="416"/>
        <end position="439"/>
    </location>
</feature>
<dbReference type="PANTHER" id="PTHR30250">
    <property type="entry name" value="PST FAMILY PREDICTED COLANIC ACID TRANSPORTER"/>
    <property type="match status" value="1"/>
</dbReference>
<keyword evidence="6 7" id="KW-0472">Membrane</keyword>
<feature type="transmembrane region" description="Helical" evidence="7">
    <location>
        <begin position="43"/>
        <end position="62"/>
    </location>
</feature>
<feature type="transmembrane region" description="Helical" evidence="7">
    <location>
        <begin position="83"/>
        <end position="103"/>
    </location>
</feature>
<feature type="transmembrane region" description="Helical" evidence="7">
    <location>
        <begin position="383"/>
        <end position="404"/>
    </location>
</feature>
<reference evidence="8" key="1">
    <citation type="submission" date="2021-10" db="EMBL/GenBank/DDBJ databases">
        <authorList>
            <person name="Dean J.D."/>
            <person name="Kim M.K."/>
            <person name="Newey C.N."/>
            <person name="Stoker T.S."/>
            <person name="Thompson D.W."/>
            <person name="Grose J.H."/>
        </authorList>
    </citation>
    <scope>NUCLEOTIDE SEQUENCE</scope>
    <source>
        <strain evidence="8">BT635</strain>
    </source>
</reference>
<evidence type="ECO:0000313" key="9">
    <source>
        <dbReference type="Proteomes" id="UP001165297"/>
    </source>
</evidence>
<feature type="transmembrane region" description="Helical" evidence="7">
    <location>
        <begin position="287"/>
        <end position="309"/>
    </location>
</feature>
<dbReference type="PANTHER" id="PTHR30250:SF10">
    <property type="entry name" value="LIPOPOLYSACCHARIDE BIOSYNTHESIS PROTEIN WZXC"/>
    <property type="match status" value="1"/>
</dbReference>
<evidence type="ECO:0000256" key="5">
    <source>
        <dbReference type="ARBA" id="ARBA00022989"/>
    </source>
</evidence>
<keyword evidence="9" id="KW-1185">Reference proteome</keyword>
<evidence type="ECO:0000256" key="6">
    <source>
        <dbReference type="ARBA" id="ARBA00023136"/>
    </source>
</evidence>
<feature type="transmembrane region" description="Helical" evidence="7">
    <location>
        <begin position="148"/>
        <end position="169"/>
    </location>
</feature>
<comment type="subcellular location">
    <subcellularLocation>
        <location evidence="1">Cell membrane</location>
        <topology evidence="1">Multi-pass membrane protein</topology>
    </subcellularLocation>
</comment>
<feature type="transmembrane region" description="Helical" evidence="7">
    <location>
        <begin position="215"/>
        <end position="232"/>
    </location>
</feature>
<feature type="transmembrane region" description="Helical" evidence="7">
    <location>
        <begin position="329"/>
        <end position="348"/>
    </location>
</feature>
<dbReference type="Pfam" id="PF13440">
    <property type="entry name" value="Polysacc_synt_3"/>
    <property type="match status" value="1"/>
</dbReference>
<comment type="similarity">
    <text evidence="2">Belongs to the polysaccharide synthase family.</text>
</comment>
<feature type="transmembrane region" description="Helical" evidence="7">
    <location>
        <begin position="252"/>
        <end position="275"/>
    </location>
</feature>
<feature type="transmembrane region" description="Helical" evidence="7">
    <location>
        <begin position="451"/>
        <end position="474"/>
    </location>
</feature>
<gene>
    <name evidence="8" type="ORF">LGH70_15180</name>
</gene>
<evidence type="ECO:0000256" key="1">
    <source>
        <dbReference type="ARBA" id="ARBA00004651"/>
    </source>
</evidence>
<feature type="transmembrane region" description="Helical" evidence="7">
    <location>
        <begin position="175"/>
        <end position="194"/>
    </location>
</feature>
<keyword evidence="3" id="KW-1003">Cell membrane</keyword>
<evidence type="ECO:0000256" key="7">
    <source>
        <dbReference type="SAM" id="Phobius"/>
    </source>
</evidence>
<organism evidence="8 9">
    <name type="scientific">Hymenobacter nitidus</name>
    <dbReference type="NCBI Taxonomy" id="2880929"/>
    <lineage>
        <taxon>Bacteria</taxon>
        <taxon>Pseudomonadati</taxon>
        <taxon>Bacteroidota</taxon>
        <taxon>Cytophagia</taxon>
        <taxon>Cytophagales</taxon>
        <taxon>Hymenobacteraceae</taxon>
        <taxon>Hymenobacter</taxon>
    </lineage>
</organism>
<accession>A0ABS8AH11</accession>
<evidence type="ECO:0000313" key="8">
    <source>
        <dbReference type="EMBL" id="MCB2378942.1"/>
    </source>
</evidence>
<name>A0ABS8AH11_9BACT</name>
<comment type="caution">
    <text evidence="8">The sequence shown here is derived from an EMBL/GenBank/DDBJ whole genome shotgun (WGS) entry which is preliminary data.</text>
</comment>
<sequence length="521" mass="56409">MSSTKNLTTTTLHSMTWTTAATIVTSVMQIGYTAIMARLLPPAAFGLVALAGVVLRFGGYFAQMGMAQAIIQKPELTEEDIRAAFTSSTVLGALFAGFMVLAAPLTHYLFDQPEVVPLVRVMALGTFVAGAIATAMSLLRRRMEFRKLAIMDIITYVVAYGVIGVGLAWQGFGVWSLVLASLSQGLILGVMAYASTRHNVRLYFNWEQYRPLLSYGGRISFTSFLEFITSSLDTMVIGRVLGAALLGIYNRAYMLISLPLYLITTSVSKVIFPAFSQLQTNLPKLRAVYLASITLVAAVVLPLSAGMAVAAPDLVLSLLGPGWDASVPVLRMMSLPVSMSLVTMFAGVMCDARAQLNKKIVVNIITLVTLVVMFWLLRGYGLLGFAGALLLNEFFRMGLFMLLMHQDLGISYVRLLATYLPGVWHAVAVGGALFGVQLLLTPLHLPAPVALGLLVLTGAVVLGVLVLVLPLPLLRHEMHTFLSRLHLSGTAGRLLARYTRYLDRTPETSSDFQNASSPLLP</sequence>
<dbReference type="CDD" id="cd13127">
    <property type="entry name" value="MATE_tuaB_like"/>
    <property type="match status" value="1"/>
</dbReference>
<evidence type="ECO:0000256" key="2">
    <source>
        <dbReference type="ARBA" id="ARBA00007430"/>
    </source>
</evidence>
<feature type="transmembrane region" description="Helical" evidence="7">
    <location>
        <begin position="115"/>
        <end position="136"/>
    </location>
</feature>
<keyword evidence="4 7" id="KW-0812">Transmembrane</keyword>
<dbReference type="InterPro" id="IPR050833">
    <property type="entry name" value="Poly_Biosynth_Transport"/>
</dbReference>
<protein>
    <submittedName>
        <fullName evidence="8">Lipopolysaccharide biosynthesis protein</fullName>
    </submittedName>
</protein>
<evidence type="ECO:0000256" key="4">
    <source>
        <dbReference type="ARBA" id="ARBA00022692"/>
    </source>
</evidence>
<dbReference type="Proteomes" id="UP001165297">
    <property type="component" value="Unassembled WGS sequence"/>
</dbReference>